<dbReference type="Proteomes" id="UP000027222">
    <property type="component" value="Unassembled WGS sequence"/>
</dbReference>
<dbReference type="Gene3D" id="6.10.140.2220">
    <property type="match status" value="1"/>
</dbReference>
<dbReference type="PANTHER" id="PTHR10237:SF14">
    <property type="entry name" value="MYND-TYPE DOMAIN-CONTAINING PROTEIN"/>
    <property type="match status" value="1"/>
</dbReference>
<organism evidence="6 7">
    <name type="scientific">Galerina marginata (strain CBS 339.88)</name>
    <dbReference type="NCBI Taxonomy" id="685588"/>
    <lineage>
        <taxon>Eukaryota</taxon>
        <taxon>Fungi</taxon>
        <taxon>Dikarya</taxon>
        <taxon>Basidiomycota</taxon>
        <taxon>Agaricomycotina</taxon>
        <taxon>Agaricomycetes</taxon>
        <taxon>Agaricomycetidae</taxon>
        <taxon>Agaricales</taxon>
        <taxon>Agaricineae</taxon>
        <taxon>Strophariaceae</taxon>
        <taxon>Galerina</taxon>
    </lineage>
</organism>
<dbReference type="HOGENOM" id="CLU_007974_0_1_1"/>
<dbReference type="InterPro" id="IPR024119">
    <property type="entry name" value="TF_DEAF-1"/>
</dbReference>
<dbReference type="SUPFAM" id="SSF144232">
    <property type="entry name" value="HIT/MYND zinc finger-like"/>
    <property type="match status" value="1"/>
</dbReference>
<dbReference type="Pfam" id="PF01753">
    <property type="entry name" value="zf-MYND"/>
    <property type="match status" value="1"/>
</dbReference>
<dbReference type="STRING" id="685588.A0A067SY90"/>
<proteinExistence type="predicted"/>
<keyword evidence="3" id="KW-0862">Zinc</keyword>
<keyword evidence="7" id="KW-1185">Reference proteome</keyword>
<evidence type="ECO:0000313" key="6">
    <source>
        <dbReference type="EMBL" id="KDR75856.1"/>
    </source>
</evidence>
<dbReference type="GO" id="GO:0005634">
    <property type="term" value="C:nucleus"/>
    <property type="evidence" value="ECO:0007669"/>
    <property type="project" value="TreeGrafter"/>
</dbReference>
<dbReference type="InterPro" id="IPR002893">
    <property type="entry name" value="Znf_MYND"/>
</dbReference>
<dbReference type="PANTHER" id="PTHR10237">
    <property type="entry name" value="DEFORMED EPIDERMAL AUTOREGULATORY FACTOR 1 HOMOLOG SUPPRESSIN"/>
    <property type="match status" value="1"/>
</dbReference>
<evidence type="ECO:0000256" key="3">
    <source>
        <dbReference type="ARBA" id="ARBA00022833"/>
    </source>
</evidence>
<keyword evidence="1" id="KW-0479">Metal-binding</keyword>
<evidence type="ECO:0000256" key="4">
    <source>
        <dbReference type="PROSITE-ProRule" id="PRU00134"/>
    </source>
</evidence>
<feature type="domain" description="MYND-type" evidence="5">
    <location>
        <begin position="1134"/>
        <end position="1173"/>
    </location>
</feature>
<dbReference type="Pfam" id="PF14737">
    <property type="entry name" value="DUF4470"/>
    <property type="match status" value="1"/>
</dbReference>
<dbReference type="PROSITE" id="PS50865">
    <property type="entry name" value="ZF_MYND_2"/>
    <property type="match status" value="1"/>
</dbReference>
<sequence length="1175" mass="130342">MAHPLVWPSKYFFYAIGNTSAVSLITDLPVEEPARILLLGCGDPRNVLYTIFTQPSNSGRALDFTCCDFDPAVLARNVLLFTMLADGQPCATIWNIFFHFRLDKDSYTTLIDQCKELIGLSETIQKWRASPYASSIKISTEYTLTELRRHWTLYVDMQDLPKSRLVAIHNAFEQQSKESAKITTLMAARSLGPLGVRGLKTVISESFKNFWKTGVTFVDGKSIAAATILNPTFVYSLGGEGCSLHYGTDPLVPFHLAALFGNAKSMISMTEVVKAAKREFTDWCSSYCAALPSSSPPIVRFFVGEATAVCRALRAFGATGTLKLGVPVAQWKTQLIQLSGDEYTPASDGAPATFNVIHTSNLEDHIGLLNVLVASAPLLSTEPSSVLYTESLLFLGQDATKEFTEQLHADLSVIGLLVGLSPIDYLCGFSSRCNTHELMTYNAMKKDTLHVQFHQVTTWKAPTSGDTIASQSAGNILVPVFDGNQLGTLLYDIYQSLFEQQSARSFWANNQANLPKAISASNMGHYTREAFVLLLQLIRHRLQPSQDVWTTVMERFISLQLAAWSIQSMDTLHYQDFCGQLHRHSVYRLPFFDLKASKTGRFSLWNTVPDLVRIVLVIPREKLAVLEHSKAEEIGTPPLHCDIFGARCHNAFTAVHVAFGRAISVGTKSHPQIIFEQDAKGWAGDSPLVASFVAPAWLLSDLEPPEQLSVGFCVLNTPAACATLIKKLGLTLRIFTADLMDEAHVHVLPEYPLPSRFSPQSPPLFQSLDRVKAGIFSQIGESAAAAVELDEQCELIASLTARVSITDEKSVQVFSSDGSKVVPQISQLSPCTIRISLGDRFQDITYPFPVVGSAQRLRLARKSRYIEVIVPTSRSLMPDGMKLNPYPVINTNGLLHSWSIHRVNLFTLPILDVKAKQLAEWFNNHVGSMMSARERSLRKKHQVDTLMFVKDTLHSIFVRAAGTQGGSVQRLFALQDKKTKNCDTIFFIDDLRFDLAFHTMICDGYVLPLTKRLLIEIGEPFMKLVHQGGMVNIAALEGEMRAWKQLLPAFVERCRSSWVHGPNCEYRDQGSIPLTQGMEADPLCSCGRGKEAEGMLKVGLWKKFAPYVTRIALSPLFAVSYLETVGRDPDAHKCSVCRGRGKPKLKACAGCKKVRYCSPECQKKDWKAHKPKCKS</sequence>
<protein>
    <recommendedName>
        <fullName evidence="5">MYND-type domain-containing protein</fullName>
    </recommendedName>
</protein>
<evidence type="ECO:0000259" key="5">
    <source>
        <dbReference type="PROSITE" id="PS50865"/>
    </source>
</evidence>
<gene>
    <name evidence="6" type="ORF">GALMADRAFT_122208</name>
</gene>
<reference evidence="7" key="1">
    <citation type="journal article" date="2014" name="Proc. Natl. Acad. Sci. U.S.A.">
        <title>Extensive sampling of basidiomycete genomes demonstrates inadequacy of the white-rot/brown-rot paradigm for wood decay fungi.</title>
        <authorList>
            <person name="Riley R."/>
            <person name="Salamov A.A."/>
            <person name="Brown D.W."/>
            <person name="Nagy L.G."/>
            <person name="Floudas D."/>
            <person name="Held B.W."/>
            <person name="Levasseur A."/>
            <person name="Lombard V."/>
            <person name="Morin E."/>
            <person name="Otillar R."/>
            <person name="Lindquist E.A."/>
            <person name="Sun H."/>
            <person name="LaButti K.M."/>
            <person name="Schmutz J."/>
            <person name="Jabbour D."/>
            <person name="Luo H."/>
            <person name="Baker S.E."/>
            <person name="Pisabarro A.G."/>
            <person name="Walton J.D."/>
            <person name="Blanchette R.A."/>
            <person name="Henrissat B."/>
            <person name="Martin F."/>
            <person name="Cullen D."/>
            <person name="Hibbett D.S."/>
            <person name="Grigoriev I.V."/>
        </authorList>
    </citation>
    <scope>NUCLEOTIDE SEQUENCE [LARGE SCALE GENOMIC DNA]</scope>
    <source>
        <strain evidence="7">CBS 339.88</strain>
    </source>
</reference>
<dbReference type="EMBL" id="KL142380">
    <property type="protein sequence ID" value="KDR75856.1"/>
    <property type="molecule type" value="Genomic_DNA"/>
</dbReference>
<evidence type="ECO:0000313" key="7">
    <source>
        <dbReference type="Proteomes" id="UP000027222"/>
    </source>
</evidence>
<accession>A0A067SY90</accession>
<name>A0A067SY90_GALM3</name>
<dbReference type="GO" id="GO:0008270">
    <property type="term" value="F:zinc ion binding"/>
    <property type="evidence" value="ECO:0007669"/>
    <property type="project" value="UniProtKB-KW"/>
</dbReference>
<evidence type="ECO:0000256" key="1">
    <source>
        <dbReference type="ARBA" id="ARBA00022723"/>
    </source>
</evidence>
<dbReference type="AlphaFoldDB" id="A0A067SY90"/>
<dbReference type="OrthoDB" id="432970at2759"/>
<dbReference type="GO" id="GO:0000981">
    <property type="term" value="F:DNA-binding transcription factor activity, RNA polymerase II-specific"/>
    <property type="evidence" value="ECO:0007669"/>
    <property type="project" value="TreeGrafter"/>
</dbReference>
<dbReference type="InterPro" id="IPR027974">
    <property type="entry name" value="DUF4470"/>
</dbReference>
<evidence type="ECO:0000256" key="2">
    <source>
        <dbReference type="ARBA" id="ARBA00022771"/>
    </source>
</evidence>
<keyword evidence="2 4" id="KW-0863">Zinc-finger</keyword>